<protein>
    <submittedName>
        <fullName evidence="3">Uncharacterized protein</fullName>
    </submittedName>
</protein>
<keyword evidence="4" id="KW-1185">Reference proteome</keyword>
<accession>A0AAW1CHH2</accession>
<dbReference type="EMBL" id="JAPXFL010000013">
    <property type="protein sequence ID" value="KAK9497836.1"/>
    <property type="molecule type" value="Genomic_DNA"/>
</dbReference>
<evidence type="ECO:0000256" key="2">
    <source>
        <dbReference type="SAM" id="MobiDB-lite"/>
    </source>
</evidence>
<keyword evidence="1" id="KW-0175">Coiled coil</keyword>
<gene>
    <name evidence="3" type="ORF">O3M35_003751</name>
</gene>
<organism evidence="3 4">
    <name type="scientific">Rhynocoris fuscipes</name>
    <dbReference type="NCBI Taxonomy" id="488301"/>
    <lineage>
        <taxon>Eukaryota</taxon>
        <taxon>Metazoa</taxon>
        <taxon>Ecdysozoa</taxon>
        <taxon>Arthropoda</taxon>
        <taxon>Hexapoda</taxon>
        <taxon>Insecta</taxon>
        <taxon>Pterygota</taxon>
        <taxon>Neoptera</taxon>
        <taxon>Paraneoptera</taxon>
        <taxon>Hemiptera</taxon>
        <taxon>Heteroptera</taxon>
        <taxon>Panheteroptera</taxon>
        <taxon>Cimicomorpha</taxon>
        <taxon>Reduviidae</taxon>
        <taxon>Harpactorinae</taxon>
        <taxon>Harpactorini</taxon>
        <taxon>Rhynocoris</taxon>
    </lineage>
</organism>
<sequence length="671" mass="77112">MVSSVEVALKDGLSGSSQNLTFSNASVNGETLNQLNAIHRFKYLQMNLDRADVQSSKDVSGLEFAVTQWEKLVIDAENLFYKLLENGLSKESRVQVLLWLCLKQELSECLENGDNNVNFQEKISRSLERIDEVTEYDEVSTEERSTSSDSESATNDLDSHLESDSILDDDTTTCLNSTSVLDNKMQDFEEKLEGFMEKFRILTGDMIDFKLDTKKINNANEISEDSAECVQRVINSSRRSFALSEVPNSSNNQINEPSSTEEEFKNMEVPCSIKNINGEDLATNFQNILFYEKHIAEKYKAIALNYEKRLHDFELIKQLAGDSAKKVADMENDLQNSKKRMQKLVRLLKKTEEHKFSLEKTIIEDQKRICELEEKCKMKYHKGKTFDSLSNLSKGEAIHLSINSSYNNSNKESLRHEIINLRKTREFLLDQRRSLDSKLNKDKVFSEAEERKFLELDEAIEAIDTAIEYKNEIICGHDMFPNEDSDRQRGEELLMERLMNLSTPEMRSLLYKYFRKVVDLRESGRKLEQQLADQDQQIEAQTWKIRALSNAVQEAHIENERRLVMIHREHDEKLHLMFRHYGEQIGVSANVGGETSTTAGSSLDREIDKVDNNESQPLLPLHGTLPKTSTKSITTIPQQNLKKLQGSLATHTTKVTRKKNKLIIQQQKAKH</sequence>
<reference evidence="3 4" key="1">
    <citation type="submission" date="2022-12" db="EMBL/GenBank/DDBJ databases">
        <title>Chromosome-level genome assembly of true bugs.</title>
        <authorList>
            <person name="Ma L."/>
            <person name="Li H."/>
        </authorList>
    </citation>
    <scope>NUCLEOTIDE SEQUENCE [LARGE SCALE GENOMIC DNA]</scope>
    <source>
        <strain evidence="3">Lab_2022b</strain>
    </source>
</reference>
<feature type="region of interest" description="Disordered" evidence="2">
    <location>
        <begin position="134"/>
        <end position="164"/>
    </location>
</feature>
<comment type="caution">
    <text evidence="3">The sequence shown here is derived from an EMBL/GenBank/DDBJ whole genome shotgun (WGS) entry which is preliminary data.</text>
</comment>
<feature type="coiled-coil region" evidence="1">
    <location>
        <begin position="327"/>
        <end position="354"/>
    </location>
</feature>
<name>A0AAW1CHH2_9HEMI</name>
<evidence type="ECO:0000313" key="3">
    <source>
        <dbReference type="EMBL" id="KAK9497836.1"/>
    </source>
</evidence>
<evidence type="ECO:0000313" key="4">
    <source>
        <dbReference type="Proteomes" id="UP001461498"/>
    </source>
</evidence>
<dbReference type="Proteomes" id="UP001461498">
    <property type="component" value="Unassembled WGS sequence"/>
</dbReference>
<evidence type="ECO:0000256" key="1">
    <source>
        <dbReference type="SAM" id="Coils"/>
    </source>
</evidence>
<dbReference type="AlphaFoldDB" id="A0AAW1CHH2"/>
<proteinExistence type="predicted"/>